<dbReference type="Proteomes" id="UP000310066">
    <property type="component" value="Unassembled WGS sequence"/>
</dbReference>
<reference evidence="1 2" key="1">
    <citation type="submission" date="2017-03" db="EMBL/GenBank/DDBJ databases">
        <title>Genomes of endolithic fungi from Antarctica.</title>
        <authorList>
            <person name="Coleine C."/>
            <person name="Masonjones S."/>
            <person name="Stajich J.E."/>
        </authorList>
    </citation>
    <scope>NUCLEOTIDE SEQUENCE [LARGE SCALE GENOMIC DNA]</scope>
    <source>
        <strain evidence="1 2">CCFEE 5311</strain>
    </source>
</reference>
<comment type="caution">
    <text evidence="1">The sequence shown here is derived from an EMBL/GenBank/DDBJ whole genome shotgun (WGS) entry which is preliminary data.</text>
</comment>
<sequence length="165" mass="17209">MYSKVVSYVPCSKAVSPTPCAKMLFHISQKQSRILPLYKAKRPTMPTIPANPIPTTAVGTAPALEVEDAPEEPVLDAPAAAAAVEETAMLEPDMLEAMLVKLALDDMPAVAPATPELFIEFMPATPALGAVPLASMVEDMVAFAAAVALPTAALREAPLVASGTR</sequence>
<evidence type="ECO:0000313" key="2">
    <source>
        <dbReference type="Proteomes" id="UP000310066"/>
    </source>
</evidence>
<accession>A0A4U0V471</accession>
<name>A0A4U0V471_9PEZI</name>
<protein>
    <submittedName>
        <fullName evidence="1">Uncharacterized protein</fullName>
    </submittedName>
</protein>
<gene>
    <name evidence="1" type="ORF">B0A54_05250</name>
</gene>
<proteinExistence type="predicted"/>
<dbReference type="AlphaFoldDB" id="A0A4U0V471"/>
<evidence type="ECO:0000313" key="1">
    <source>
        <dbReference type="EMBL" id="TKA43468.1"/>
    </source>
</evidence>
<organism evidence="1 2">
    <name type="scientific">Friedmanniomyces endolithicus</name>
    <dbReference type="NCBI Taxonomy" id="329885"/>
    <lineage>
        <taxon>Eukaryota</taxon>
        <taxon>Fungi</taxon>
        <taxon>Dikarya</taxon>
        <taxon>Ascomycota</taxon>
        <taxon>Pezizomycotina</taxon>
        <taxon>Dothideomycetes</taxon>
        <taxon>Dothideomycetidae</taxon>
        <taxon>Mycosphaerellales</taxon>
        <taxon>Teratosphaeriaceae</taxon>
        <taxon>Friedmanniomyces</taxon>
    </lineage>
</organism>
<dbReference type="EMBL" id="NAJP01000018">
    <property type="protein sequence ID" value="TKA43468.1"/>
    <property type="molecule type" value="Genomic_DNA"/>
</dbReference>